<dbReference type="InterPro" id="IPR011545">
    <property type="entry name" value="DEAD/DEAH_box_helicase_dom"/>
</dbReference>
<sequence length="698" mass="77911">MAPVASKFAATPASTSPKPTALEIRARAVQHLGYQPCLWQIRVVEAILKRDSDVVCIAATGSGKTLTFWLPLLFRPLGIQLVVSPLNILGEQNVKQLADMGLKGINITADTANSDNFRLIIVQDIEEGKYRVIVTNVETLMQQDGGFEKLWKKPEFTRRLISIVWDEGHCISKWAGFRPEYKEVGRLRYLIPRDIPFVIVSATLPPAVLSDVMKTLQVSDKKVDIIRRSNDPPNIHLVVREMKYSMSSFKDLAFLIPDDWKPGDPLPPKFLIFFDSIADSVEAAKYLRSRLPLEYRHKIKWFNSEMSPEFKVAESDSLKAGISWGLNCTDSFGMVRSAVIIGLDLPDVLLVIQWRSTCDMCTLWQRIGRAARALRLTATGLFFVEPKRFDANIAKAEARAVKRSEASKKRKLAAAEAEHPPKKRAAIAAIANPDSPVVAVVTQVADAPEEGDDHVSAEREGRVGAAGDDADDEAAPAVASVNGSSTEYLNERRTVYEAVSHAAEPTWKKKSKKKGADCLEPALDDLINASTRQPEKPCYRIPATIYFGNDRTISDHLECQPRFAEGCPRCVIKPPTVCCELCSPEHFIDFARVHLPKPKQQPSRSRIPDYVPDKDDYALRTDLHMFRKERTIELLGRASFRNHGAGSIMPDEILQRIIDCAHFGKISNTADLLLQDMPPVWAYRLEPLVSEVPGARKT</sequence>
<evidence type="ECO:0000256" key="3">
    <source>
        <dbReference type="ARBA" id="ARBA00022840"/>
    </source>
</evidence>
<keyword evidence="2" id="KW-0547">Nucleotide-binding</keyword>
<dbReference type="GO" id="GO:0016787">
    <property type="term" value="F:hydrolase activity"/>
    <property type="evidence" value="ECO:0007669"/>
    <property type="project" value="UniProtKB-KW"/>
</dbReference>
<dbReference type="InterPro" id="IPR027417">
    <property type="entry name" value="P-loop_NTPase"/>
</dbReference>
<name>A0AAD6TSH3_9AGAR</name>
<dbReference type="PANTHER" id="PTHR13710">
    <property type="entry name" value="DNA HELICASE RECQ FAMILY MEMBER"/>
    <property type="match status" value="1"/>
</dbReference>
<reference evidence="8" key="1">
    <citation type="submission" date="2023-03" db="EMBL/GenBank/DDBJ databases">
        <title>Massive genome expansion in bonnet fungi (Mycena s.s.) driven by repeated elements and novel gene families across ecological guilds.</title>
        <authorList>
            <consortium name="Lawrence Berkeley National Laboratory"/>
            <person name="Harder C.B."/>
            <person name="Miyauchi S."/>
            <person name="Viragh M."/>
            <person name="Kuo A."/>
            <person name="Thoen E."/>
            <person name="Andreopoulos B."/>
            <person name="Lu D."/>
            <person name="Skrede I."/>
            <person name="Drula E."/>
            <person name="Henrissat B."/>
            <person name="Morin E."/>
            <person name="Kohler A."/>
            <person name="Barry K."/>
            <person name="LaButti K."/>
            <person name="Morin E."/>
            <person name="Salamov A."/>
            <person name="Lipzen A."/>
            <person name="Mereny Z."/>
            <person name="Hegedus B."/>
            <person name="Baldrian P."/>
            <person name="Stursova M."/>
            <person name="Weitz H."/>
            <person name="Taylor A."/>
            <person name="Grigoriev I.V."/>
            <person name="Nagy L.G."/>
            <person name="Martin F."/>
            <person name="Kauserud H."/>
        </authorList>
    </citation>
    <scope>NUCLEOTIDE SEQUENCE</scope>
    <source>
        <strain evidence="8">CBHHK173m</strain>
    </source>
</reference>
<dbReference type="Pfam" id="PF00270">
    <property type="entry name" value="DEAD"/>
    <property type="match status" value="1"/>
</dbReference>
<comment type="caution">
    <text evidence="8">The sequence shown here is derived from an EMBL/GenBank/DDBJ whole genome shotgun (WGS) entry which is preliminary data.</text>
</comment>
<evidence type="ECO:0000259" key="7">
    <source>
        <dbReference type="PROSITE" id="PS51192"/>
    </source>
</evidence>
<feature type="compositionally biased region" description="Basic and acidic residues" evidence="6">
    <location>
        <begin position="453"/>
        <end position="462"/>
    </location>
</feature>
<evidence type="ECO:0000313" key="8">
    <source>
        <dbReference type="EMBL" id="KAJ7078050.1"/>
    </source>
</evidence>
<dbReference type="GO" id="GO:0043138">
    <property type="term" value="F:3'-5' DNA helicase activity"/>
    <property type="evidence" value="ECO:0007669"/>
    <property type="project" value="UniProtKB-EC"/>
</dbReference>
<evidence type="ECO:0000256" key="4">
    <source>
        <dbReference type="ARBA" id="ARBA00034617"/>
    </source>
</evidence>
<feature type="region of interest" description="Disordered" evidence="6">
    <location>
        <begin position="447"/>
        <end position="475"/>
    </location>
</feature>
<keyword evidence="8" id="KW-0378">Hydrolase</keyword>
<dbReference type="GO" id="GO:0005524">
    <property type="term" value="F:ATP binding"/>
    <property type="evidence" value="ECO:0007669"/>
    <property type="project" value="UniProtKB-KW"/>
</dbReference>
<feature type="domain" description="Helicase ATP-binding" evidence="7">
    <location>
        <begin position="45"/>
        <end position="222"/>
    </location>
</feature>
<dbReference type="PROSITE" id="PS51192">
    <property type="entry name" value="HELICASE_ATP_BIND_1"/>
    <property type="match status" value="1"/>
</dbReference>
<comment type="catalytic activity">
    <reaction evidence="4">
        <text>Couples ATP hydrolysis with the unwinding of duplex DNA by translocating in the 3'-5' direction.</text>
        <dbReference type="EC" id="5.6.2.4"/>
    </reaction>
</comment>
<dbReference type="Gene3D" id="3.40.50.300">
    <property type="entry name" value="P-loop containing nucleotide triphosphate hydrolases"/>
    <property type="match status" value="2"/>
</dbReference>
<dbReference type="AlphaFoldDB" id="A0AAD6TSH3"/>
<evidence type="ECO:0000313" key="9">
    <source>
        <dbReference type="Proteomes" id="UP001222325"/>
    </source>
</evidence>
<comment type="similarity">
    <text evidence="1">Belongs to the helicase family. RecQ subfamily.</text>
</comment>
<gene>
    <name evidence="8" type="ORF">B0H15DRAFT_805016</name>
</gene>
<dbReference type="GO" id="GO:0009378">
    <property type="term" value="F:four-way junction helicase activity"/>
    <property type="evidence" value="ECO:0007669"/>
    <property type="project" value="TreeGrafter"/>
</dbReference>
<evidence type="ECO:0000256" key="6">
    <source>
        <dbReference type="SAM" id="MobiDB-lite"/>
    </source>
</evidence>
<evidence type="ECO:0000256" key="1">
    <source>
        <dbReference type="ARBA" id="ARBA00005446"/>
    </source>
</evidence>
<dbReference type="GO" id="GO:0005737">
    <property type="term" value="C:cytoplasm"/>
    <property type="evidence" value="ECO:0007669"/>
    <property type="project" value="TreeGrafter"/>
</dbReference>
<dbReference type="GO" id="GO:0005694">
    <property type="term" value="C:chromosome"/>
    <property type="evidence" value="ECO:0007669"/>
    <property type="project" value="TreeGrafter"/>
</dbReference>
<keyword evidence="3" id="KW-0067">ATP-binding</keyword>
<dbReference type="EC" id="5.6.2.4" evidence="5"/>
<dbReference type="InterPro" id="IPR014001">
    <property type="entry name" value="Helicase_ATP-bd"/>
</dbReference>
<dbReference type="SUPFAM" id="SSF52540">
    <property type="entry name" value="P-loop containing nucleoside triphosphate hydrolases"/>
    <property type="match status" value="1"/>
</dbReference>
<dbReference type="SMART" id="SM00487">
    <property type="entry name" value="DEXDc"/>
    <property type="match status" value="1"/>
</dbReference>
<dbReference type="GO" id="GO:0000724">
    <property type="term" value="P:double-strand break repair via homologous recombination"/>
    <property type="evidence" value="ECO:0007669"/>
    <property type="project" value="TreeGrafter"/>
</dbReference>
<dbReference type="PANTHER" id="PTHR13710:SF154">
    <property type="entry name" value="RECQ HELICASE, PUTATIVE (AFU_ORTHOLOGUE AFUA_6G14720)-RELATED"/>
    <property type="match status" value="1"/>
</dbReference>
<evidence type="ECO:0000256" key="5">
    <source>
        <dbReference type="ARBA" id="ARBA00034808"/>
    </source>
</evidence>
<evidence type="ECO:0000256" key="2">
    <source>
        <dbReference type="ARBA" id="ARBA00022741"/>
    </source>
</evidence>
<dbReference type="Pfam" id="PF00271">
    <property type="entry name" value="Helicase_C"/>
    <property type="match status" value="1"/>
</dbReference>
<dbReference type="InterPro" id="IPR001650">
    <property type="entry name" value="Helicase_C-like"/>
</dbReference>
<dbReference type="Proteomes" id="UP001222325">
    <property type="component" value="Unassembled WGS sequence"/>
</dbReference>
<dbReference type="EMBL" id="JARJCN010000069">
    <property type="protein sequence ID" value="KAJ7078050.1"/>
    <property type="molecule type" value="Genomic_DNA"/>
</dbReference>
<dbReference type="SMART" id="SM00490">
    <property type="entry name" value="HELICc"/>
    <property type="match status" value="1"/>
</dbReference>
<dbReference type="GO" id="GO:0003676">
    <property type="term" value="F:nucleic acid binding"/>
    <property type="evidence" value="ECO:0007669"/>
    <property type="project" value="InterPro"/>
</dbReference>
<protein>
    <recommendedName>
        <fullName evidence="5">DNA 3'-5' helicase</fullName>
        <ecNumber evidence="5">5.6.2.4</ecNumber>
    </recommendedName>
</protein>
<organism evidence="8 9">
    <name type="scientific">Mycena belliarum</name>
    <dbReference type="NCBI Taxonomy" id="1033014"/>
    <lineage>
        <taxon>Eukaryota</taxon>
        <taxon>Fungi</taxon>
        <taxon>Dikarya</taxon>
        <taxon>Basidiomycota</taxon>
        <taxon>Agaricomycotina</taxon>
        <taxon>Agaricomycetes</taxon>
        <taxon>Agaricomycetidae</taxon>
        <taxon>Agaricales</taxon>
        <taxon>Marasmiineae</taxon>
        <taxon>Mycenaceae</taxon>
        <taxon>Mycena</taxon>
    </lineage>
</organism>
<keyword evidence="9" id="KW-1185">Reference proteome</keyword>
<accession>A0AAD6TSH3</accession>
<proteinExistence type="inferred from homology"/>